<feature type="domain" description="Ribosomal RNA small subunit methyltransferase E PUA-like" evidence="14">
    <location>
        <begin position="19"/>
        <end position="63"/>
    </location>
</feature>
<dbReference type="EMBL" id="LR962863">
    <property type="protein sequence ID" value="CAD7359618.1"/>
    <property type="molecule type" value="Genomic_DNA"/>
</dbReference>
<evidence type="ECO:0000256" key="10">
    <source>
        <dbReference type="ARBA" id="ARBA00025699"/>
    </source>
</evidence>
<dbReference type="Pfam" id="PF20260">
    <property type="entry name" value="PUA_4"/>
    <property type="match status" value="1"/>
</dbReference>
<evidence type="ECO:0000256" key="1">
    <source>
        <dbReference type="ARBA" id="ARBA00004496"/>
    </source>
</evidence>
<gene>
    <name evidence="16" type="primary">rsmE_1</name>
    <name evidence="16" type="ORF">NCTC12218_01275</name>
</gene>
<feature type="domain" description="Ribosomal RNA small subunit methyltransferase E methyltransferase" evidence="13">
    <location>
        <begin position="74"/>
        <end position="243"/>
    </location>
</feature>
<dbReference type="Gene3D" id="2.40.240.20">
    <property type="entry name" value="Hypothetical PUA domain-like, domain 1"/>
    <property type="match status" value="1"/>
</dbReference>
<keyword evidence="8 12" id="KW-0808">Transferase</keyword>
<evidence type="ECO:0000256" key="2">
    <source>
        <dbReference type="ARBA" id="ARBA00005528"/>
    </source>
</evidence>
<evidence type="ECO:0000256" key="6">
    <source>
        <dbReference type="ARBA" id="ARBA00022552"/>
    </source>
</evidence>
<dbReference type="AlphaFoldDB" id="A0A7Z7QPX0"/>
<evidence type="ECO:0000313" key="17">
    <source>
        <dbReference type="Proteomes" id="UP000264146"/>
    </source>
</evidence>
<evidence type="ECO:0000256" key="12">
    <source>
        <dbReference type="PIRNR" id="PIRNR015601"/>
    </source>
</evidence>
<dbReference type="PANTHER" id="PTHR30027:SF3">
    <property type="entry name" value="16S RRNA (URACIL(1498)-N(3))-METHYLTRANSFERASE"/>
    <property type="match status" value="1"/>
</dbReference>
<dbReference type="NCBIfam" id="TIGR00046">
    <property type="entry name" value="RsmE family RNA methyltransferase"/>
    <property type="match status" value="1"/>
</dbReference>
<reference evidence="15 17" key="2">
    <citation type="submission" date="2020-11" db="EMBL/GenBank/DDBJ databases">
        <authorList>
            <consortium name="Pathogen Informatics"/>
        </authorList>
    </citation>
    <scope>NUCLEOTIDE SEQUENCE [LARGE SCALE GENOMIC DNA]</scope>
    <source>
        <strain evidence="15 17">NCTC12218</strain>
    </source>
</reference>
<keyword evidence="7 12" id="KW-0489">Methyltransferase</keyword>
<dbReference type="EMBL" id="UHEF01000001">
    <property type="protein sequence ID" value="SUM88694.1"/>
    <property type="molecule type" value="Genomic_DNA"/>
</dbReference>
<dbReference type="InterPro" id="IPR029028">
    <property type="entry name" value="Alpha/beta_knot_MTases"/>
</dbReference>
<comment type="subcellular location">
    <subcellularLocation>
        <location evidence="1 12">Cytoplasm</location>
    </subcellularLocation>
</comment>
<dbReference type="Pfam" id="PF04452">
    <property type="entry name" value="Methyltrans_RNA"/>
    <property type="match status" value="1"/>
</dbReference>
<dbReference type="RefSeq" id="WP_126495979.1">
    <property type="nucleotide sequence ID" value="NZ_LR962863.1"/>
</dbReference>
<organism evidence="16">
    <name type="scientific">Staphylococcus schleiferi</name>
    <dbReference type="NCBI Taxonomy" id="1295"/>
    <lineage>
        <taxon>Bacteria</taxon>
        <taxon>Bacillati</taxon>
        <taxon>Bacillota</taxon>
        <taxon>Bacilli</taxon>
        <taxon>Bacillales</taxon>
        <taxon>Staphylococcaceae</taxon>
        <taxon>Staphylococcus</taxon>
    </lineage>
</organism>
<dbReference type="PIRSF" id="PIRSF015601">
    <property type="entry name" value="MTase_slr0722"/>
    <property type="match status" value="1"/>
</dbReference>
<evidence type="ECO:0000259" key="14">
    <source>
        <dbReference type="Pfam" id="PF20260"/>
    </source>
</evidence>
<dbReference type="SUPFAM" id="SSF88697">
    <property type="entry name" value="PUA domain-like"/>
    <property type="match status" value="1"/>
</dbReference>
<keyword evidence="6 12" id="KW-0698">rRNA processing</keyword>
<dbReference type="Proteomes" id="UP000264146">
    <property type="component" value="Chromosome"/>
</dbReference>
<evidence type="ECO:0000256" key="7">
    <source>
        <dbReference type="ARBA" id="ARBA00022603"/>
    </source>
</evidence>
<dbReference type="NCBIfam" id="NF008691">
    <property type="entry name" value="PRK11713.1-4"/>
    <property type="match status" value="1"/>
</dbReference>
<dbReference type="GO" id="GO:0070042">
    <property type="term" value="F:rRNA (uridine-N3-)-methyltransferase activity"/>
    <property type="evidence" value="ECO:0007669"/>
    <property type="project" value="TreeGrafter"/>
</dbReference>
<sequence length="250" mass="28396">MQRYFIHKNAELHQRFFITDKNDIHHIKNVMRLSVGDEIIVNFLDAQTFRCKIIEISDSDISIECLARVDIASELPISITICSGLIKGDKYEWLLQKATELGASAFITTQMDQSIVKLNKQKADKKVERWKKIVKEAAEQSYRQIIPEVNFTSNLKDIYGMINQYDCVLMAYEASAKENERAFFKTKIQQLKPGARVLMLFGPEGGFSDEEVAAFEKVATCIGLGPRILRAETAPLYALSAISYEIELMG</sequence>
<comment type="similarity">
    <text evidence="2 12">Belongs to the RNA methyltransferase RsmE family.</text>
</comment>
<evidence type="ECO:0000256" key="11">
    <source>
        <dbReference type="ARBA" id="ARBA00047944"/>
    </source>
</evidence>
<evidence type="ECO:0000256" key="8">
    <source>
        <dbReference type="ARBA" id="ARBA00022679"/>
    </source>
</evidence>
<accession>A0A7Z7QPX0</accession>
<evidence type="ECO:0000256" key="3">
    <source>
        <dbReference type="ARBA" id="ARBA00012328"/>
    </source>
</evidence>
<dbReference type="Gene3D" id="3.40.1280.10">
    <property type="match status" value="1"/>
</dbReference>
<evidence type="ECO:0000256" key="4">
    <source>
        <dbReference type="ARBA" id="ARBA00013673"/>
    </source>
</evidence>
<dbReference type="InterPro" id="IPR029026">
    <property type="entry name" value="tRNA_m1G_MTases_N"/>
</dbReference>
<dbReference type="InterPro" id="IPR046887">
    <property type="entry name" value="RsmE_PUA-like"/>
</dbReference>
<evidence type="ECO:0000259" key="13">
    <source>
        <dbReference type="Pfam" id="PF04452"/>
    </source>
</evidence>
<evidence type="ECO:0000256" key="9">
    <source>
        <dbReference type="ARBA" id="ARBA00022691"/>
    </source>
</evidence>
<comment type="function">
    <text evidence="10 12">Specifically methylates the N3 position of the uracil ring of uridine 1498 (m3U1498) in 16S rRNA. Acts on the fully assembled 30S ribosomal subunit.</text>
</comment>
<protein>
    <recommendedName>
        <fullName evidence="4 12">Ribosomal RNA small subunit methyltransferase E</fullName>
        <ecNumber evidence="3 12">2.1.1.193</ecNumber>
    </recommendedName>
</protein>
<dbReference type="EC" id="2.1.1.193" evidence="3 12"/>
<name>A0A7Z7QPX0_STASC</name>
<dbReference type="GO" id="GO:0005737">
    <property type="term" value="C:cytoplasm"/>
    <property type="evidence" value="ECO:0007669"/>
    <property type="project" value="UniProtKB-SubCell"/>
</dbReference>
<dbReference type="CDD" id="cd18084">
    <property type="entry name" value="RsmE-like"/>
    <property type="match status" value="1"/>
</dbReference>
<reference evidence="16" key="1">
    <citation type="submission" date="2018-06" db="EMBL/GenBank/DDBJ databases">
        <authorList>
            <consortium name="Pathogen Informatics"/>
            <person name="Doyle S."/>
        </authorList>
    </citation>
    <scope>NUCLEOTIDE SEQUENCE [LARGE SCALE GENOMIC DNA]</scope>
    <source>
        <strain evidence="16">NCTC12218</strain>
    </source>
</reference>
<evidence type="ECO:0000313" key="16">
    <source>
        <dbReference type="EMBL" id="SUM88694.1"/>
    </source>
</evidence>
<dbReference type="PANTHER" id="PTHR30027">
    <property type="entry name" value="RIBOSOMAL RNA SMALL SUBUNIT METHYLTRANSFERASE E"/>
    <property type="match status" value="1"/>
</dbReference>
<evidence type="ECO:0000256" key="5">
    <source>
        <dbReference type="ARBA" id="ARBA00022490"/>
    </source>
</evidence>
<dbReference type="GO" id="GO:0070475">
    <property type="term" value="P:rRNA base methylation"/>
    <property type="evidence" value="ECO:0007669"/>
    <property type="project" value="TreeGrafter"/>
</dbReference>
<proteinExistence type="inferred from homology"/>
<comment type="catalytic activity">
    <reaction evidence="11 12">
        <text>uridine(1498) in 16S rRNA + S-adenosyl-L-methionine = N(3)-methyluridine(1498) in 16S rRNA + S-adenosyl-L-homocysteine + H(+)</text>
        <dbReference type="Rhea" id="RHEA:42920"/>
        <dbReference type="Rhea" id="RHEA-COMP:10283"/>
        <dbReference type="Rhea" id="RHEA-COMP:10284"/>
        <dbReference type="ChEBI" id="CHEBI:15378"/>
        <dbReference type="ChEBI" id="CHEBI:57856"/>
        <dbReference type="ChEBI" id="CHEBI:59789"/>
        <dbReference type="ChEBI" id="CHEBI:65315"/>
        <dbReference type="ChEBI" id="CHEBI:74502"/>
        <dbReference type="EC" id="2.1.1.193"/>
    </reaction>
</comment>
<dbReference type="SUPFAM" id="SSF75217">
    <property type="entry name" value="alpha/beta knot"/>
    <property type="match status" value="1"/>
</dbReference>
<dbReference type="InterPro" id="IPR015947">
    <property type="entry name" value="PUA-like_sf"/>
</dbReference>
<keyword evidence="9 12" id="KW-0949">S-adenosyl-L-methionine</keyword>
<dbReference type="InterPro" id="IPR046886">
    <property type="entry name" value="RsmE_MTase_dom"/>
</dbReference>
<evidence type="ECO:0000313" key="15">
    <source>
        <dbReference type="EMBL" id="CAD7359618.1"/>
    </source>
</evidence>
<keyword evidence="5 12" id="KW-0963">Cytoplasm</keyword>
<dbReference type="InterPro" id="IPR006700">
    <property type="entry name" value="RsmE"/>
</dbReference>